<protein>
    <submittedName>
        <fullName evidence="1">Uncharacterized protein</fullName>
    </submittedName>
</protein>
<accession>A2Q3D4</accession>
<name>A2Q3D4_MEDTR</name>
<reference evidence="1" key="1">
    <citation type="submission" date="2005-03" db="EMBL/GenBank/DDBJ databases">
        <authorList>
            <person name="Town C.D."/>
        </authorList>
    </citation>
    <scope>NUCLEOTIDE SEQUENCE</scope>
</reference>
<organism evidence="1">
    <name type="scientific">Medicago truncatula</name>
    <name type="common">Barrel medic</name>
    <name type="synonym">Medicago tribuloides</name>
    <dbReference type="NCBI Taxonomy" id="3880"/>
    <lineage>
        <taxon>Eukaryota</taxon>
        <taxon>Viridiplantae</taxon>
        <taxon>Streptophyta</taxon>
        <taxon>Embryophyta</taxon>
        <taxon>Tracheophyta</taxon>
        <taxon>Spermatophyta</taxon>
        <taxon>Magnoliopsida</taxon>
        <taxon>eudicotyledons</taxon>
        <taxon>Gunneridae</taxon>
        <taxon>Pentapetalae</taxon>
        <taxon>rosids</taxon>
        <taxon>fabids</taxon>
        <taxon>Fabales</taxon>
        <taxon>Fabaceae</taxon>
        <taxon>Papilionoideae</taxon>
        <taxon>50 kb inversion clade</taxon>
        <taxon>NPAAA clade</taxon>
        <taxon>Hologalegina</taxon>
        <taxon>IRL clade</taxon>
        <taxon>Trifolieae</taxon>
        <taxon>Medicago</taxon>
    </lineage>
</organism>
<evidence type="ECO:0000313" key="1">
    <source>
        <dbReference type="EMBL" id="ABN08134.1"/>
    </source>
</evidence>
<dbReference type="EMBL" id="AC155881">
    <property type="protein sequence ID" value="ABN08134.1"/>
    <property type="molecule type" value="Genomic_DNA"/>
</dbReference>
<proteinExistence type="predicted"/>
<dbReference type="AlphaFoldDB" id="A2Q3D4"/>
<reference evidence="1" key="2">
    <citation type="submission" date="2007-03" db="EMBL/GenBank/DDBJ databases">
        <authorList>
            <consortium name="The International Medicago Genome Annotation Group"/>
        </authorList>
    </citation>
    <scope>NUCLEOTIDE SEQUENCE</scope>
</reference>
<gene>
    <name evidence="1" type="ORF">MtrDRAFT_AC155881g16v1</name>
</gene>
<sequence>MDNAQGPTRFQLDKLSYLFLHDDLEVIPPCRLPEASTAQTIRKLSRIGSGRYVLKCLRNSENGNQTCIDKDNAKHGAFPKLHAHEKVDESNSTYSLAKKAKLPAFPMGKNARSGTLFYDNSEEKVLHIKYPNELGIRLESVKLNVTMLSVDGFYNFGNDTLCNVNGEESDIPDNDSVMSHD</sequence>